<dbReference type="InterPro" id="IPR057291">
    <property type="entry name" value="CHX17_2nd"/>
</dbReference>
<feature type="transmembrane region" description="Helical" evidence="13">
    <location>
        <begin position="263"/>
        <end position="286"/>
    </location>
</feature>
<dbReference type="Pfam" id="PF23256">
    <property type="entry name" value="CHX17_2nd"/>
    <property type="match status" value="1"/>
</dbReference>
<dbReference type="InterPro" id="IPR038770">
    <property type="entry name" value="Na+/solute_symporter_sf"/>
</dbReference>
<feature type="transmembrane region" description="Helical" evidence="13">
    <location>
        <begin position="161"/>
        <end position="183"/>
    </location>
</feature>
<dbReference type="InterPro" id="IPR006153">
    <property type="entry name" value="Cation/H_exchanger_TM"/>
</dbReference>
<dbReference type="GO" id="GO:0016020">
    <property type="term" value="C:membrane"/>
    <property type="evidence" value="ECO:0007669"/>
    <property type="project" value="UniProtKB-SubCell"/>
</dbReference>
<feature type="transmembrane region" description="Helical" evidence="13">
    <location>
        <begin position="381"/>
        <end position="407"/>
    </location>
</feature>
<dbReference type="Gene3D" id="1.20.1530.20">
    <property type="match status" value="1"/>
</dbReference>
<evidence type="ECO:0000256" key="3">
    <source>
        <dbReference type="ARBA" id="ARBA00004141"/>
    </source>
</evidence>
<evidence type="ECO:0000259" key="15">
    <source>
        <dbReference type="Pfam" id="PF23256"/>
    </source>
</evidence>
<dbReference type="InterPro" id="IPR057290">
    <property type="entry name" value="CHX17_C"/>
</dbReference>
<feature type="transmembrane region" description="Helical" evidence="13">
    <location>
        <begin position="444"/>
        <end position="462"/>
    </location>
</feature>
<protein>
    <recommendedName>
        <fullName evidence="19">Cation/H+ exchanger domain-containing protein</fullName>
    </recommendedName>
</protein>
<dbReference type="AlphaFoldDB" id="A0A835P9G9"/>
<evidence type="ECO:0000259" key="14">
    <source>
        <dbReference type="Pfam" id="PF00999"/>
    </source>
</evidence>
<feature type="transmembrane region" description="Helical" evidence="13">
    <location>
        <begin position="134"/>
        <end position="154"/>
    </location>
</feature>
<sequence>MKFEDASMLPPALKLPTSISIEDGYVEPPRNGAVAVPKIMKLDCYAPDMIVTNGVWLGDDPFTYSLPLFLTQLLVVSFTTRLLAAILRPFRQPRVVAEILAGMILGPTVFGRLIKGYMKRFFPPRSMNLLESVANMGLLYFVFIIGLEMDISIFRRTGRKVLLFASAGLFLPFLACIFSVYALRHNFLENTHNQAFYIYLGIALSITSFPVLARLLVELKLIATETGRVTLSSAITNDVLGWVLLAIAIAFTSDNDSDLTRPFSHLVLFFASVFVVFCIFIVGPAIGLFLRRIPDGESMSDMDSGTILVGVLAAGLAADAIGIHSVFGAFTYGLVVPTGPHSTALIERVEEFVSDLLLPLFFATSGFRIDLFTIGHLGHVFAVTVVFILSGAVKIGITIFIAVYFGFPRPESISIGFLMNSRGIVELIILSVARDKDILEPETFAVLLVLSLIMTLTVKPVVTAVHKRSKKHVGYKRRTLQRMRPDADLRVLACVHSNRNVPSLISLIDFSNPTKRSPIFVYVLHLVELTGRTSAMLISHNTASTEEQPHRQGSGKVGGSQLPRTQDPSEHIVYAFETYEQHAGGVSVQHHTSISPYSTMHEDVCSLAVEFRAALIVLPFHKLQTVDGGMETTNPAIRTLNKNVLRCPPCSIGILVDRGLSRAGVNKLHAVRRVAVLYFGGADDREALAFAWRMAENPSVELTVVRFVNESEAAAGQKESKLPEDEYLSKFRIKFLGQETVVYVEKAVKDSEDTVAAIRDVEEEQHDLFVVGRGEADGSPLTSGLTEWSECPELGPIGDLLASPDFGAGSSVLVVQQYVGENSKETEDVAAEQPESPSAAHGVQQYLSNHNARRGSGGYGMGWNGAV</sequence>
<dbReference type="PANTHER" id="PTHR32468">
    <property type="entry name" value="CATION/H + ANTIPORTER"/>
    <property type="match status" value="1"/>
</dbReference>
<feature type="transmembrane region" description="Helical" evidence="13">
    <location>
        <begin position="195"/>
        <end position="217"/>
    </location>
</feature>
<dbReference type="InterPro" id="IPR050794">
    <property type="entry name" value="CPA2_transporter"/>
</dbReference>
<evidence type="ECO:0008006" key="19">
    <source>
        <dbReference type="Google" id="ProtNLM"/>
    </source>
</evidence>
<keyword evidence="9" id="KW-0406">Ion transport</keyword>
<feature type="transmembrane region" description="Helical" evidence="13">
    <location>
        <begin position="307"/>
        <end position="332"/>
    </location>
</feature>
<keyword evidence="8 13" id="KW-1133">Transmembrane helix</keyword>
<dbReference type="PANTHER" id="PTHR32468:SF164">
    <property type="entry name" value="OS05G0485000 PROTEIN"/>
    <property type="match status" value="1"/>
</dbReference>
<organism evidence="17 18">
    <name type="scientific">Vanilla planifolia</name>
    <name type="common">Vanilla</name>
    <dbReference type="NCBI Taxonomy" id="51239"/>
    <lineage>
        <taxon>Eukaryota</taxon>
        <taxon>Viridiplantae</taxon>
        <taxon>Streptophyta</taxon>
        <taxon>Embryophyta</taxon>
        <taxon>Tracheophyta</taxon>
        <taxon>Spermatophyta</taxon>
        <taxon>Magnoliopsida</taxon>
        <taxon>Liliopsida</taxon>
        <taxon>Asparagales</taxon>
        <taxon>Orchidaceae</taxon>
        <taxon>Vanilloideae</taxon>
        <taxon>Vanilleae</taxon>
        <taxon>Vanilla</taxon>
    </lineage>
</organism>
<feature type="transmembrane region" description="Helical" evidence="13">
    <location>
        <begin position="95"/>
        <end position="114"/>
    </location>
</feature>
<dbReference type="GO" id="GO:1902600">
    <property type="term" value="P:proton transmembrane transport"/>
    <property type="evidence" value="ECO:0007669"/>
    <property type="project" value="InterPro"/>
</dbReference>
<feature type="transmembrane region" description="Helical" evidence="13">
    <location>
        <begin position="229"/>
        <end position="251"/>
    </location>
</feature>
<feature type="transmembrane region" description="Helical" evidence="13">
    <location>
        <begin position="64"/>
        <end position="83"/>
    </location>
</feature>
<evidence type="ECO:0000256" key="4">
    <source>
        <dbReference type="ARBA" id="ARBA00022448"/>
    </source>
</evidence>
<keyword evidence="7" id="KW-0630">Potassium</keyword>
<evidence type="ECO:0000256" key="12">
    <source>
        <dbReference type="SAM" id="MobiDB-lite"/>
    </source>
</evidence>
<evidence type="ECO:0000256" key="6">
    <source>
        <dbReference type="ARBA" id="ARBA00022692"/>
    </source>
</evidence>
<evidence type="ECO:0000256" key="5">
    <source>
        <dbReference type="ARBA" id="ARBA00022538"/>
    </source>
</evidence>
<evidence type="ECO:0000256" key="10">
    <source>
        <dbReference type="ARBA" id="ARBA00023136"/>
    </source>
</evidence>
<feature type="region of interest" description="Disordered" evidence="12">
    <location>
        <begin position="824"/>
        <end position="844"/>
    </location>
</feature>
<comment type="subcellular location">
    <subcellularLocation>
        <location evidence="3">Membrane</location>
        <topology evidence="3">Multi-pass membrane protein</topology>
    </subcellularLocation>
    <subcellularLocation>
        <location evidence="2">Plastid</location>
        <location evidence="2">Chloroplast envelope</location>
    </subcellularLocation>
</comment>
<comment type="function">
    <text evidence="1">May function as sodium-coupled metabolite transporter across the chloroplast envelope.</text>
</comment>
<feature type="region of interest" description="Disordered" evidence="12">
    <location>
        <begin position="542"/>
        <end position="565"/>
    </location>
</feature>
<evidence type="ECO:0000313" key="17">
    <source>
        <dbReference type="EMBL" id="KAG0447662.1"/>
    </source>
</evidence>
<keyword evidence="6 13" id="KW-0812">Transmembrane</keyword>
<accession>A0A835P9G9</accession>
<evidence type="ECO:0000256" key="8">
    <source>
        <dbReference type="ARBA" id="ARBA00022989"/>
    </source>
</evidence>
<dbReference type="Gene3D" id="3.40.50.12370">
    <property type="match status" value="1"/>
</dbReference>
<dbReference type="Proteomes" id="UP000639772">
    <property type="component" value="Unassembled WGS sequence"/>
</dbReference>
<feature type="domain" description="Cation/H+ exchanger transmembrane" evidence="14">
    <location>
        <begin position="81"/>
        <end position="462"/>
    </location>
</feature>
<dbReference type="GO" id="GO:0009941">
    <property type="term" value="C:chloroplast envelope"/>
    <property type="evidence" value="ECO:0007669"/>
    <property type="project" value="UniProtKB-SubCell"/>
</dbReference>
<dbReference type="GO" id="GO:0015297">
    <property type="term" value="F:antiporter activity"/>
    <property type="evidence" value="ECO:0007669"/>
    <property type="project" value="InterPro"/>
</dbReference>
<evidence type="ECO:0000256" key="7">
    <source>
        <dbReference type="ARBA" id="ARBA00022958"/>
    </source>
</evidence>
<evidence type="ECO:0000259" key="16">
    <source>
        <dbReference type="Pfam" id="PF23259"/>
    </source>
</evidence>
<keyword evidence="5" id="KW-0633">Potassium transport</keyword>
<comment type="caution">
    <text evidence="17">The sequence shown here is derived from an EMBL/GenBank/DDBJ whole genome shotgun (WGS) entry which is preliminary data.</text>
</comment>
<evidence type="ECO:0000256" key="13">
    <source>
        <dbReference type="SAM" id="Phobius"/>
    </source>
</evidence>
<dbReference type="GO" id="GO:0006885">
    <property type="term" value="P:regulation of pH"/>
    <property type="evidence" value="ECO:0007669"/>
    <property type="project" value="TreeGrafter"/>
</dbReference>
<feature type="domain" description="Cation/H(+) antiporter C-terminal" evidence="16">
    <location>
        <begin position="674"/>
        <end position="820"/>
    </location>
</feature>
<dbReference type="EMBL" id="JADCNM010000429">
    <property type="protein sequence ID" value="KAG0447662.1"/>
    <property type="molecule type" value="Genomic_DNA"/>
</dbReference>
<evidence type="ECO:0000256" key="9">
    <source>
        <dbReference type="ARBA" id="ARBA00023065"/>
    </source>
</evidence>
<proteinExistence type="inferred from homology"/>
<feature type="domain" description="Cation/H(+) antiporter central" evidence="15">
    <location>
        <begin position="519"/>
        <end position="661"/>
    </location>
</feature>
<comment type="similarity">
    <text evidence="11">Belongs to the monovalent cation:proton antiporter 2 (CPA2) transporter (TC 2.A.37) family. CHX (TC 2.A.37.4) subfamily.</text>
</comment>
<evidence type="ECO:0000256" key="11">
    <source>
        <dbReference type="ARBA" id="ARBA00038341"/>
    </source>
</evidence>
<name>A0A835P9G9_VANPL</name>
<gene>
    <name evidence="17" type="ORF">HPP92_028220</name>
</gene>
<dbReference type="Pfam" id="PF00999">
    <property type="entry name" value="Na_H_Exchanger"/>
    <property type="match status" value="1"/>
</dbReference>
<keyword evidence="10 13" id="KW-0472">Membrane</keyword>
<evidence type="ECO:0000313" key="18">
    <source>
        <dbReference type="Proteomes" id="UP000639772"/>
    </source>
</evidence>
<dbReference type="OrthoDB" id="2687058at2759"/>
<reference evidence="17 18" key="1">
    <citation type="journal article" date="2020" name="Nat. Food">
        <title>A phased Vanilla planifolia genome enables genetic improvement of flavour and production.</title>
        <authorList>
            <person name="Hasing T."/>
            <person name="Tang H."/>
            <person name="Brym M."/>
            <person name="Khazi F."/>
            <person name="Huang T."/>
            <person name="Chambers A.H."/>
        </authorList>
    </citation>
    <scope>NUCLEOTIDE SEQUENCE [LARGE SCALE GENOMIC DNA]</scope>
    <source>
        <tissue evidence="17">Leaf</tissue>
    </source>
</reference>
<evidence type="ECO:0000256" key="1">
    <source>
        <dbReference type="ARBA" id="ARBA00003198"/>
    </source>
</evidence>
<dbReference type="GO" id="GO:0006813">
    <property type="term" value="P:potassium ion transport"/>
    <property type="evidence" value="ECO:0007669"/>
    <property type="project" value="UniProtKB-KW"/>
</dbReference>
<evidence type="ECO:0000256" key="2">
    <source>
        <dbReference type="ARBA" id="ARBA00004119"/>
    </source>
</evidence>
<dbReference type="GO" id="GO:0012505">
    <property type="term" value="C:endomembrane system"/>
    <property type="evidence" value="ECO:0007669"/>
    <property type="project" value="TreeGrafter"/>
</dbReference>
<keyword evidence="4" id="KW-0813">Transport</keyword>
<dbReference type="Pfam" id="PF23259">
    <property type="entry name" value="CHX17_C"/>
    <property type="match status" value="1"/>
</dbReference>